<protein>
    <submittedName>
        <fullName evidence="8">Si:dkey-265e15.2</fullName>
    </submittedName>
</protein>
<dbReference type="InterPro" id="IPR041267">
    <property type="entry name" value="NLRP_HD2"/>
</dbReference>
<evidence type="ECO:0000256" key="6">
    <source>
        <dbReference type="ARBA" id="ARBA00022840"/>
    </source>
</evidence>
<evidence type="ECO:0000256" key="3">
    <source>
        <dbReference type="ARBA" id="ARBA00022614"/>
    </source>
</evidence>
<keyword evidence="2" id="KW-0963">Cytoplasm</keyword>
<name>A0A4W4GNJ8_ELEEL</name>
<dbReference type="Proteomes" id="UP000314983">
    <property type="component" value="Chromosome 16"/>
</dbReference>
<evidence type="ECO:0000313" key="9">
    <source>
        <dbReference type="Proteomes" id="UP000314983"/>
    </source>
</evidence>
<accession>A0A4W4GNJ8</accession>
<dbReference type="InterPro" id="IPR041075">
    <property type="entry name" value="NOD1/2_WH"/>
</dbReference>
<evidence type="ECO:0000256" key="2">
    <source>
        <dbReference type="ARBA" id="ARBA00022490"/>
    </source>
</evidence>
<dbReference type="STRING" id="8005.ENSEEEP00000038068"/>
<dbReference type="Gene3D" id="3.40.50.300">
    <property type="entry name" value="P-loop containing nucleotide triphosphate hydrolases"/>
    <property type="match status" value="1"/>
</dbReference>
<dbReference type="SMART" id="SM00368">
    <property type="entry name" value="LRR_RI"/>
    <property type="match status" value="3"/>
</dbReference>
<dbReference type="InterPro" id="IPR001611">
    <property type="entry name" value="Leu-rich_rpt"/>
</dbReference>
<keyword evidence="4" id="KW-0677">Repeat</keyword>
<reference evidence="9" key="1">
    <citation type="journal article" date="2014" name="Science">
        <title>Nonhuman genetics. Genomic basis for the convergent evolution of electric organs.</title>
        <authorList>
            <person name="Gallant J.R."/>
            <person name="Traeger L.L."/>
            <person name="Volkening J.D."/>
            <person name="Moffett H."/>
            <person name="Chen P.H."/>
            <person name="Novina C.D."/>
            <person name="Phillips G.N.Jr."/>
            <person name="Anand R."/>
            <person name="Wells G.B."/>
            <person name="Pinch M."/>
            <person name="Guth R."/>
            <person name="Unguez G.A."/>
            <person name="Albert J.S."/>
            <person name="Zakon H.H."/>
            <person name="Samanta M.P."/>
            <person name="Sussman M.R."/>
        </authorList>
    </citation>
    <scope>NUCLEOTIDE SEQUENCE [LARGE SCALE GENOMIC DNA]</scope>
</reference>
<sequence length="854" mass="97467">HSYMQNLHHNYMLTNYMNTFYISELNCRYLSLYHHKFILYSSLTKDKPPHIQLLHSLKQRVTGHEKRLDNIYTNLTIVVNETAGAIQEMIRPKISSKRHCKTVKSSVKFSKIFKDQSDKRRNRRVLTMGIAGVGKTVSIDKFILDWVKGRENQDIKYIFPLRFCELNLIKDKEFSLIELLNHCFFSSKPVLKSLPEDDGKVLFIFDGLDECRFPLCFEDDKGQNNINEKASVGTLITSLIKRQIVPLALIWITCRPAGSHQIPQKYLELVTEVRGFSDEQMEAYLSKCCNEDVGMKVFSHIKKSRSLHIMCQIPVFCWITATVLQPLMEEDSQNEMPSTLTGMYINFLLQQKILMEKKFQEEPTKSVDIERIILKFGKLAIHNLESGTSIFCEEDLMKYGIDVSDGTEFAANCPEIFCQHEGISERKIFSFTHLSVQESIAALYVHYTQCQNKKNALRRNSISLQSENGHLDLFLRFLLGLSLESNQNDLMKLLPSLNVKVKSVSETVQYIKKKLNGQISSDRILNLFHCLSELNDNSLTNEIQNYLNSGNLSNQKLSPTQWSALLLVLLMSEEIQEKFELNKYIPSDEGLKRLLPVLKNTRRALFLCKRVLGAKTSCRLALSINLHVLHLFFAHPVQTFSVVGFHTHIFLCFSRLYGCNITENSGCSFLASALSSNLSYLKELNLNYNHLGDSGVKRLSARLEDSHCRLETLSLVSCDLGEETCLLCVCCDAFFSDDWNIETLIFVLSACRLAGCNLGEETCKNLGSVLQLTKSPLRELDLSKNDLQDSGVKLLSLGLKNSQCKLETLKGRLLFSGICSDFKHLTLERTGSDLQPPRRLRREQALCYTAGYTL</sequence>
<evidence type="ECO:0000256" key="5">
    <source>
        <dbReference type="ARBA" id="ARBA00022741"/>
    </source>
</evidence>
<dbReference type="Pfam" id="PF13516">
    <property type="entry name" value="LRR_6"/>
    <property type="match status" value="2"/>
</dbReference>
<dbReference type="InterPro" id="IPR032675">
    <property type="entry name" value="LRR_dom_sf"/>
</dbReference>
<dbReference type="Ensembl" id="ENSEEET00000038510.2">
    <property type="protein sequence ID" value="ENSEEEP00000038068.2"/>
    <property type="gene ID" value="ENSEEEG00000018081.2"/>
</dbReference>
<keyword evidence="6" id="KW-0067">ATP-binding</keyword>
<dbReference type="InterPro" id="IPR027417">
    <property type="entry name" value="P-loop_NTPase"/>
</dbReference>
<dbReference type="InterPro" id="IPR051261">
    <property type="entry name" value="NLR"/>
</dbReference>
<reference evidence="8" key="3">
    <citation type="submission" date="2020-05" db="EMBL/GenBank/DDBJ databases">
        <title>Electrophorus electricus (electric eel) genome, fEleEle1, primary haplotype.</title>
        <authorList>
            <person name="Myers G."/>
            <person name="Meyer A."/>
            <person name="Fedrigo O."/>
            <person name="Formenti G."/>
            <person name="Rhie A."/>
            <person name="Tracey A."/>
            <person name="Sims Y."/>
            <person name="Jarvis E.D."/>
        </authorList>
    </citation>
    <scope>NUCLEOTIDE SEQUENCE [LARGE SCALE GENOMIC DNA]</scope>
</reference>
<dbReference type="Gene3D" id="3.80.10.10">
    <property type="entry name" value="Ribonuclease Inhibitor"/>
    <property type="match status" value="2"/>
</dbReference>
<dbReference type="OMA" id="CCHITEV"/>
<dbReference type="GO" id="GO:0005737">
    <property type="term" value="C:cytoplasm"/>
    <property type="evidence" value="ECO:0007669"/>
    <property type="project" value="UniProtKB-SubCell"/>
</dbReference>
<dbReference type="AlphaFoldDB" id="A0A4W4GNJ8"/>
<evidence type="ECO:0000259" key="7">
    <source>
        <dbReference type="PROSITE" id="PS50837"/>
    </source>
</evidence>
<evidence type="ECO:0000256" key="1">
    <source>
        <dbReference type="ARBA" id="ARBA00004496"/>
    </source>
</evidence>
<dbReference type="GeneTree" id="ENSGT01150000286911"/>
<evidence type="ECO:0000256" key="4">
    <source>
        <dbReference type="ARBA" id="ARBA00022737"/>
    </source>
</evidence>
<keyword evidence="5" id="KW-0547">Nucleotide-binding</keyword>
<proteinExistence type="predicted"/>
<reference evidence="9" key="2">
    <citation type="journal article" date="2017" name="Sci. Adv.">
        <title>A tail of two voltages: Proteomic comparison of the three electric organs of the electric eel.</title>
        <authorList>
            <person name="Traeger L.L."/>
            <person name="Sabat G."/>
            <person name="Barrett-Wilt G.A."/>
            <person name="Wells G.B."/>
            <person name="Sussman M.R."/>
        </authorList>
    </citation>
    <scope>NUCLEOTIDE SEQUENCE [LARGE SCALE GENOMIC DNA]</scope>
</reference>
<dbReference type="Pfam" id="PF17779">
    <property type="entry name" value="WHD_NOD2"/>
    <property type="match status" value="1"/>
</dbReference>
<dbReference type="PROSITE" id="PS50837">
    <property type="entry name" value="NACHT"/>
    <property type="match status" value="1"/>
</dbReference>
<dbReference type="Pfam" id="PF05729">
    <property type="entry name" value="NACHT"/>
    <property type="match status" value="1"/>
</dbReference>
<dbReference type="PANTHER" id="PTHR24106">
    <property type="entry name" value="NACHT, LRR AND CARD DOMAINS-CONTAINING"/>
    <property type="match status" value="1"/>
</dbReference>
<dbReference type="InterPro" id="IPR007111">
    <property type="entry name" value="NACHT_NTPase"/>
</dbReference>
<keyword evidence="3" id="KW-0433">Leucine-rich repeat</keyword>
<dbReference type="GO" id="GO:0005524">
    <property type="term" value="F:ATP binding"/>
    <property type="evidence" value="ECO:0007669"/>
    <property type="project" value="UniProtKB-KW"/>
</dbReference>
<dbReference type="Pfam" id="PF17776">
    <property type="entry name" value="NLRC4_HD2"/>
    <property type="match status" value="1"/>
</dbReference>
<dbReference type="SUPFAM" id="SSF52047">
    <property type="entry name" value="RNI-like"/>
    <property type="match status" value="1"/>
</dbReference>
<evidence type="ECO:0000313" key="8">
    <source>
        <dbReference type="Ensembl" id="ENSEEEP00000038068.2"/>
    </source>
</evidence>
<keyword evidence="9" id="KW-1185">Reference proteome</keyword>
<organism evidence="8 9">
    <name type="scientific">Electrophorus electricus</name>
    <name type="common">Electric eel</name>
    <name type="synonym">Gymnotus electricus</name>
    <dbReference type="NCBI Taxonomy" id="8005"/>
    <lineage>
        <taxon>Eukaryota</taxon>
        <taxon>Metazoa</taxon>
        <taxon>Chordata</taxon>
        <taxon>Craniata</taxon>
        <taxon>Vertebrata</taxon>
        <taxon>Euteleostomi</taxon>
        <taxon>Actinopterygii</taxon>
        <taxon>Neopterygii</taxon>
        <taxon>Teleostei</taxon>
        <taxon>Ostariophysi</taxon>
        <taxon>Gymnotiformes</taxon>
        <taxon>Gymnotoidei</taxon>
        <taxon>Gymnotidae</taxon>
        <taxon>Electrophorus</taxon>
    </lineage>
</organism>
<reference evidence="8" key="4">
    <citation type="submission" date="2025-08" db="UniProtKB">
        <authorList>
            <consortium name="Ensembl"/>
        </authorList>
    </citation>
    <scope>IDENTIFICATION</scope>
</reference>
<comment type="subcellular location">
    <subcellularLocation>
        <location evidence="1">Cytoplasm</location>
    </subcellularLocation>
</comment>
<feature type="domain" description="NACHT" evidence="7">
    <location>
        <begin position="123"/>
        <end position="256"/>
    </location>
</feature>
<reference evidence="8" key="5">
    <citation type="submission" date="2025-09" db="UniProtKB">
        <authorList>
            <consortium name="Ensembl"/>
        </authorList>
    </citation>
    <scope>IDENTIFICATION</scope>
</reference>